<dbReference type="EMBL" id="AEUZ02000001">
    <property type="protein sequence ID" value="EHJ56646.1"/>
    <property type="molecule type" value="Genomic_DNA"/>
</dbReference>
<name>G5KHC7_9STRE</name>
<dbReference type="RefSeq" id="WP_006739394.1">
    <property type="nucleotide sequence ID" value="NZ_AEUZ02000001.1"/>
</dbReference>
<dbReference type="GO" id="GO:0008381">
    <property type="term" value="F:mechanosensitive monoatomic ion channel activity"/>
    <property type="evidence" value="ECO:0007669"/>
    <property type="project" value="UniProtKB-UniRule"/>
</dbReference>
<dbReference type="InterPro" id="IPR001185">
    <property type="entry name" value="MS_channel"/>
</dbReference>
<dbReference type="STRING" id="764291.STRUR_1441"/>
<feature type="transmembrane region" description="Helical" evidence="10">
    <location>
        <begin position="66"/>
        <end position="87"/>
    </location>
</feature>
<protein>
    <recommendedName>
        <fullName evidence="10">Large-conductance mechanosensitive channel</fullName>
    </recommendedName>
</protein>
<dbReference type="InterPro" id="IPR036019">
    <property type="entry name" value="MscL_channel"/>
</dbReference>
<proteinExistence type="inferred from homology"/>
<gene>
    <name evidence="10 11" type="primary">mscL</name>
    <name evidence="11" type="ORF">STRUR_1441</name>
</gene>
<dbReference type="SUPFAM" id="SSF81330">
    <property type="entry name" value="Gated mechanosensitive channel"/>
    <property type="match status" value="1"/>
</dbReference>
<keyword evidence="8 10" id="KW-0472">Membrane</keyword>
<evidence type="ECO:0000256" key="8">
    <source>
        <dbReference type="ARBA" id="ARBA00023136"/>
    </source>
</evidence>
<dbReference type="PANTHER" id="PTHR30266">
    <property type="entry name" value="MECHANOSENSITIVE CHANNEL MSCL"/>
    <property type="match status" value="1"/>
</dbReference>
<dbReference type="InterPro" id="IPR019823">
    <property type="entry name" value="Mechanosensitive_channel_CS"/>
</dbReference>
<dbReference type="eggNOG" id="COG1970">
    <property type="taxonomic scope" value="Bacteria"/>
</dbReference>
<dbReference type="PRINTS" id="PR01264">
    <property type="entry name" value="MECHCHANNEL"/>
</dbReference>
<evidence type="ECO:0000256" key="2">
    <source>
        <dbReference type="ARBA" id="ARBA00007254"/>
    </source>
</evidence>
<comment type="function">
    <text evidence="10">Channel that opens in response to stretch forces in the membrane lipid bilayer. May participate in the regulation of osmotic pressure changes within the cell.</text>
</comment>
<evidence type="ECO:0000256" key="4">
    <source>
        <dbReference type="ARBA" id="ARBA00022475"/>
    </source>
</evidence>
<keyword evidence="12" id="KW-1185">Reference proteome</keyword>
<keyword evidence="7 10" id="KW-0406">Ion transport</keyword>
<organism evidence="11 12">
    <name type="scientific">Streptococcus urinalis 2285-97</name>
    <dbReference type="NCBI Taxonomy" id="764291"/>
    <lineage>
        <taxon>Bacteria</taxon>
        <taxon>Bacillati</taxon>
        <taxon>Bacillota</taxon>
        <taxon>Bacilli</taxon>
        <taxon>Lactobacillales</taxon>
        <taxon>Streptococcaceae</taxon>
        <taxon>Streptococcus</taxon>
    </lineage>
</organism>
<dbReference type="Pfam" id="PF01741">
    <property type="entry name" value="MscL"/>
    <property type="match status" value="1"/>
</dbReference>
<dbReference type="PANTHER" id="PTHR30266:SF2">
    <property type="entry name" value="LARGE-CONDUCTANCE MECHANOSENSITIVE CHANNEL"/>
    <property type="match status" value="1"/>
</dbReference>
<dbReference type="InterPro" id="IPR037673">
    <property type="entry name" value="MSC/AndL"/>
</dbReference>
<keyword evidence="3 10" id="KW-0813">Transport</keyword>
<keyword evidence="4 10" id="KW-1003">Cell membrane</keyword>
<evidence type="ECO:0000313" key="12">
    <source>
        <dbReference type="Proteomes" id="UP000005388"/>
    </source>
</evidence>
<comment type="caution">
    <text evidence="11">The sequence shown here is derived from an EMBL/GenBank/DDBJ whole genome shotgun (WGS) entry which is preliminary data.</text>
</comment>
<keyword evidence="6 10" id="KW-1133">Transmembrane helix</keyword>
<dbReference type="HAMAP" id="MF_00115">
    <property type="entry name" value="MscL"/>
    <property type="match status" value="1"/>
</dbReference>
<dbReference type="Proteomes" id="UP000005388">
    <property type="component" value="Unassembled WGS sequence"/>
</dbReference>
<reference evidence="11 12" key="1">
    <citation type="journal article" date="2014" name="Int. J. Syst. Evol. Microbiol.">
        <title>Phylogenomics and the dynamic genome evolution of the genus Streptococcus.</title>
        <authorList>
            <consortium name="The Broad Institute Genome Sequencing Platform"/>
            <person name="Richards V.P."/>
            <person name="Palmer S.R."/>
            <person name="Pavinski Bitar P.D."/>
            <person name="Qin X."/>
            <person name="Weinstock G.M."/>
            <person name="Highlander S.K."/>
            <person name="Town C.D."/>
            <person name="Burne R.A."/>
            <person name="Stanhope M.J."/>
        </authorList>
    </citation>
    <scope>NUCLEOTIDE SEQUENCE [LARGE SCALE GENOMIC DNA]</scope>
    <source>
        <strain evidence="11 12">2285-97</strain>
    </source>
</reference>
<dbReference type="AlphaFoldDB" id="G5KHC7"/>
<keyword evidence="5 10" id="KW-0812">Transmembrane</keyword>
<keyword evidence="9 10" id="KW-0407">Ion channel</keyword>
<dbReference type="NCBIfam" id="TIGR00220">
    <property type="entry name" value="mscL"/>
    <property type="match status" value="1"/>
</dbReference>
<evidence type="ECO:0000256" key="7">
    <source>
        <dbReference type="ARBA" id="ARBA00023065"/>
    </source>
</evidence>
<comment type="subcellular location">
    <subcellularLocation>
        <location evidence="1 10">Cell membrane</location>
        <topology evidence="1 10">Multi-pass membrane protein</topology>
    </subcellularLocation>
</comment>
<evidence type="ECO:0000256" key="3">
    <source>
        <dbReference type="ARBA" id="ARBA00022448"/>
    </source>
</evidence>
<accession>G5KHC7</accession>
<comment type="subunit">
    <text evidence="10">Homopentamer.</text>
</comment>
<evidence type="ECO:0000256" key="1">
    <source>
        <dbReference type="ARBA" id="ARBA00004651"/>
    </source>
</evidence>
<evidence type="ECO:0000256" key="5">
    <source>
        <dbReference type="ARBA" id="ARBA00022692"/>
    </source>
</evidence>
<dbReference type="Gene3D" id="1.10.1200.120">
    <property type="entry name" value="Large-conductance mechanosensitive channel, MscL, domain 1"/>
    <property type="match status" value="1"/>
</dbReference>
<evidence type="ECO:0000256" key="6">
    <source>
        <dbReference type="ARBA" id="ARBA00022989"/>
    </source>
</evidence>
<evidence type="ECO:0000313" key="11">
    <source>
        <dbReference type="EMBL" id="EHJ56646.1"/>
    </source>
</evidence>
<sequence>MIKELKEFLFKGNVLDLAVAVVMGAAFNAIITSLVSDVITPLFLNPALKAANVENISQLAWNGVKYGSFLSAIINFLIIGITLFFVVKAANKIMKSEKEEDTEEEVVVTAAPTQEELLAEIRDLLAKQ</sequence>
<evidence type="ECO:0000256" key="9">
    <source>
        <dbReference type="ARBA" id="ARBA00023303"/>
    </source>
</evidence>
<dbReference type="GO" id="GO:0005886">
    <property type="term" value="C:plasma membrane"/>
    <property type="evidence" value="ECO:0007669"/>
    <property type="project" value="UniProtKB-SubCell"/>
</dbReference>
<dbReference type="PROSITE" id="PS01327">
    <property type="entry name" value="MSCL"/>
    <property type="match status" value="1"/>
</dbReference>
<comment type="similarity">
    <text evidence="2 10">Belongs to the MscL family.</text>
</comment>
<evidence type="ECO:0000256" key="10">
    <source>
        <dbReference type="HAMAP-Rule" id="MF_00115"/>
    </source>
</evidence>
<feature type="transmembrane region" description="Helical" evidence="10">
    <location>
        <begin position="12"/>
        <end position="35"/>
    </location>
</feature>